<dbReference type="NCBIfam" id="TIGR00067">
    <property type="entry name" value="glut_race"/>
    <property type="match status" value="1"/>
</dbReference>
<feature type="binding site" evidence="7">
    <location>
        <begin position="75"/>
        <end position="76"/>
    </location>
    <ligand>
        <name>substrate</name>
    </ligand>
</feature>
<dbReference type="PROSITE" id="PS00924">
    <property type="entry name" value="ASP_GLU_RACEMASE_2"/>
    <property type="match status" value="1"/>
</dbReference>
<evidence type="ECO:0000256" key="2">
    <source>
        <dbReference type="ARBA" id="ARBA00013090"/>
    </source>
</evidence>
<dbReference type="AlphaFoldDB" id="A0A1G8BYD3"/>
<dbReference type="EC" id="5.1.1.3" evidence="2 7"/>
<dbReference type="Gene3D" id="3.40.50.1860">
    <property type="match status" value="2"/>
</dbReference>
<feature type="binding site" evidence="7">
    <location>
        <begin position="43"/>
        <end position="44"/>
    </location>
    <ligand>
        <name>substrate</name>
    </ligand>
</feature>
<dbReference type="FunFam" id="3.40.50.1860:FF:000001">
    <property type="entry name" value="Glutamate racemase"/>
    <property type="match status" value="1"/>
</dbReference>
<dbReference type="InterPro" id="IPR018187">
    <property type="entry name" value="Asp/Glu_racemase_AS_1"/>
</dbReference>
<dbReference type="InterPro" id="IPR004391">
    <property type="entry name" value="Glu_race"/>
</dbReference>
<evidence type="ECO:0000256" key="6">
    <source>
        <dbReference type="ARBA" id="ARBA00023316"/>
    </source>
</evidence>
<dbReference type="GO" id="GO:0071555">
    <property type="term" value="P:cell wall organization"/>
    <property type="evidence" value="ECO:0007669"/>
    <property type="project" value="UniProtKB-KW"/>
</dbReference>
<evidence type="ECO:0000313" key="8">
    <source>
        <dbReference type="EMBL" id="SDH38079.1"/>
    </source>
</evidence>
<dbReference type="STRING" id="702745.SAMN05421818_10321"/>
<feature type="binding site" evidence="7">
    <location>
        <begin position="11"/>
        <end position="12"/>
    </location>
    <ligand>
        <name>substrate</name>
    </ligand>
</feature>
<evidence type="ECO:0000256" key="3">
    <source>
        <dbReference type="ARBA" id="ARBA00022960"/>
    </source>
</evidence>
<dbReference type="InterPro" id="IPR001920">
    <property type="entry name" value="Asp/Glu_race"/>
</dbReference>
<dbReference type="GO" id="GO:0008360">
    <property type="term" value="P:regulation of cell shape"/>
    <property type="evidence" value="ECO:0007669"/>
    <property type="project" value="UniProtKB-KW"/>
</dbReference>
<evidence type="ECO:0000256" key="5">
    <source>
        <dbReference type="ARBA" id="ARBA00023235"/>
    </source>
</evidence>
<dbReference type="UniPathway" id="UPA00219"/>
<evidence type="ECO:0000256" key="1">
    <source>
        <dbReference type="ARBA" id="ARBA00001602"/>
    </source>
</evidence>
<comment type="pathway">
    <text evidence="7">Cell wall biogenesis; peptidoglycan biosynthesis.</text>
</comment>
<dbReference type="InterPro" id="IPR033134">
    <property type="entry name" value="Asp/Glu_racemase_AS_2"/>
</dbReference>
<evidence type="ECO:0000256" key="7">
    <source>
        <dbReference type="HAMAP-Rule" id="MF_00258"/>
    </source>
</evidence>
<dbReference type="SUPFAM" id="SSF53681">
    <property type="entry name" value="Aspartate/glutamate racemase"/>
    <property type="match status" value="2"/>
</dbReference>
<feature type="binding site" evidence="7">
    <location>
        <begin position="184"/>
        <end position="185"/>
    </location>
    <ligand>
        <name>substrate</name>
    </ligand>
</feature>
<reference evidence="9" key="1">
    <citation type="submission" date="2016-10" db="EMBL/GenBank/DDBJ databases">
        <authorList>
            <person name="Varghese N."/>
            <person name="Submissions S."/>
        </authorList>
    </citation>
    <scope>NUCLEOTIDE SEQUENCE [LARGE SCALE GENOMIC DNA]</scope>
    <source>
        <strain evidence="9">DSM 23313</strain>
    </source>
</reference>
<dbReference type="GO" id="GO:0009252">
    <property type="term" value="P:peptidoglycan biosynthetic process"/>
    <property type="evidence" value="ECO:0007669"/>
    <property type="project" value="UniProtKB-UniRule"/>
</dbReference>
<name>A0A1G8BYD3_9FLAO</name>
<organism evidence="8 9">
    <name type="scientific">Myroides phaeus</name>
    <dbReference type="NCBI Taxonomy" id="702745"/>
    <lineage>
        <taxon>Bacteria</taxon>
        <taxon>Pseudomonadati</taxon>
        <taxon>Bacteroidota</taxon>
        <taxon>Flavobacteriia</taxon>
        <taxon>Flavobacteriales</taxon>
        <taxon>Flavobacteriaceae</taxon>
        <taxon>Myroides</taxon>
    </lineage>
</organism>
<feature type="active site" description="Proton donor/acceptor" evidence="7">
    <location>
        <position position="183"/>
    </location>
</feature>
<proteinExistence type="inferred from homology"/>
<sequence length="259" mass="28950">MNKNNPIGLFDSGIGGTTIWQEVSLLMPNEDTIFIGDQRNAPYGIRPKQEIVDLSFKNIDYLLSLDCKIIVVACNTATTNAVKEMREKYQVPIIGIEPAIKPATILTKTSKIGILATKGTITSDFYSAKVKQYPHIEIIEQIGYNLVNLIESGKIHSDEMKELLASYVTPMVEKGIDTLVLGCTHYPYLKPIIETIIPEGIQIIDSGKAVAKQTKKVLSELDLLTDRTTKGTNYFFTNHDLNILKEFAPFDGIIEHREF</sequence>
<comment type="similarity">
    <text evidence="7">Belongs to the aspartate/glutamate racemases family.</text>
</comment>
<protein>
    <recommendedName>
        <fullName evidence="2 7">Glutamate racemase</fullName>
        <ecNumber evidence="2 7">5.1.1.3</ecNumber>
    </recommendedName>
</protein>
<keyword evidence="6 7" id="KW-0961">Cell wall biogenesis/degradation</keyword>
<dbReference type="PROSITE" id="PS00923">
    <property type="entry name" value="ASP_GLU_RACEMASE_1"/>
    <property type="match status" value="1"/>
</dbReference>
<comment type="function">
    <text evidence="7">Provides the (R)-glutamate required for cell wall biosynthesis.</text>
</comment>
<comment type="catalytic activity">
    <reaction evidence="1 7">
        <text>L-glutamate = D-glutamate</text>
        <dbReference type="Rhea" id="RHEA:12813"/>
        <dbReference type="ChEBI" id="CHEBI:29985"/>
        <dbReference type="ChEBI" id="CHEBI:29986"/>
        <dbReference type="EC" id="5.1.1.3"/>
    </reaction>
</comment>
<keyword evidence="4 7" id="KW-0573">Peptidoglycan synthesis</keyword>
<dbReference type="HAMAP" id="MF_00258">
    <property type="entry name" value="Glu_racemase"/>
    <property type="match status" value="1"/>
</dbReference>
<dbReference type="PANTHER" id="PTHR21198:SF3">
    <property type="entry name" value="GLUTAMATE RACEMASE"/>
    <property type="match status" value="1"/>
</dbReference>
<keyword evidence="3 7" id="KW-0133">Cell shape</keyword>
<evidence type="ECO:0000313" key="9">
    <source>
        <dbReference type="Proteomes" id="UP000243588"/>
    </source>
</evidence>
<dbReference type="GO" id="GO:0008881">
    <property type="term" value="F:glutamate racemase activity"/>
    <property type="evidence" value="ECO:0007669"/>
    <property type="project" value="UniProtKB-UniRule"/>
</dbReference>
<dbReference type="Proteomes" id="UP000243588">
    <property type="component" value="Unassembled WGS sequence"/>
</dbReference>
<keyword evidence="5 7" id="KW-0413">Isomerase</keyword>
<dbReference type="Pfam" id="PF01177">
    <property type="entry name" value="Asp_Glu_race"/>
    <property type="match status" value="1"/>
</dbReference>
<evidence type="ECO:0000256" key="4">
    <source>
        <dbReference type="ARBA" id="ARBA00022984"/>
    </source>
</evidence>
<gene>
    <name evidence="7" type="primary">murI</name>
    <name evidence="8" type="ORF">SAMN05421818_10321</name>
</gene>
<dbReference type="InterPro" id="IPR015942">
    <property type="entry name" value="Asp/Glu/hydantoin_racemase"/>
</dbReference>
<keyword evidence="9" id="KW-1185">Reference proteome</keyword>
<dbReference type="RefSeq" id="WP_090405452.1">
    <property type="nucleotide sequence ID" value="NZ_FNDQ01000003.1"/>
</dbReference>
<dbReference type="EMBL" id="FNDQ01000003">
    <property type="protein sequence ID" value="SDH38079.1"/>
    <property type="molecule type" value="Genomic_DNA"/>
</dbReference>
<dbReference type="PANTHER" id="PTHR21198">
    <property type="entry name" value="GLUTAMATE RACEMASE"/>
    <property type="match status" value="1"/>
</dbReference>
<accession>A0A1G8BYD3</accession>
<feature type="active site" description="Proton donor/acceptor" evidence="7">
    <location>
        <position position="74"/>
    </location>
</feature>